<organism evidence="1 2">
    <name type="scientific">Halobacteriovorax vibrionivorans</name>
    <dbReference type="NCBI Taxonomy" id="2152716"/>
    <lineage>
        <taxon>Bacteria</taxon>
        <taxon>Pseudomonadati</taxon>
        <taxon>Bdellovibrionota</taxon>
        <taxon>Bacteriovoracia</taxon>
        <taxon>Bacteriovoracales</taxon>
        <taxon>Halobacteriovoraceae</taxon>
        <taxon>Halobacteriovorax</taxon>
    </lineage>
</organism>
<evidence type="ECO:0000313" key="1">
    <source>
        <dbReference type="EMBL" id="RZF21471.1"/>
    </source>
</evidence>
<reference evidence="2" key="1">
    <citation type="journal article" date="2019" name="Int. J. Syst. Evol. Microbiol.">
        <title>Halobacteriovorax valvorus sp. nov., a novel prokaryotic predator isolated from coastal seawater of China.</title>
        <authorList>
            <person name="Chen M.-X."/>
        </authorList>
    </citation>
    <scope>NUCLEOTIDE SEQUENCE [LARGE SCALE GENOMIC DNA]</scope>
    <source>
        <strain evidence="2">BL9</strain>
    </source>
</reference>
<dbReference type="RefSeq" id="WP_115360892.1">
    <property type="nucleotide sequence ID" value="NZ_QDKL01000002.1"/>
</dbReference>
<accession>A0ABY0IEU4</accession>
<name>A0ABY0IEU4_9BACT</name>
<protein>
    <recommendedName>
        <fullName evidence="3">DUF3078 domain-containing protein</fullName>
    </recommendedName>
</protein>
<dbReference type="EMBL" id="QDKL01000002">
    <property type="protein sequence ID" value="RZF21471.1"/>
    <property type="molecule type" value="Genomic_DNA"/>
</dbReference>
<keyword evidence="2" id="KW-1185">Reference proteome</keyword>
<evidence type="ECO:0000313" key="2">
    <source>
        <dbReference type="Proteomes" id="UP000443582"/>
    </source>
</evidence>
<proteinExistence type="predicted"/>
<comment type="caution">
    <text evidence="1">The sequence shown here is derived from an EMBL/GenBank/DDBJ whole genome shotgun (WGS) entry which is preliminary data.</text>
</comment>
<gene>
    <name evidence="1" type="ORF">DAY19_07225</name>
</gene>
<evidence type="ECO:0008006" key="3">
    <source>
        <dbReference type="Google" id="ProtNLM"/>
    </source>
</evidence>
<dbReference type="Proteomes" id="UP000443582">
    <property type="component" value="Unassembled WGS sequence"/>
</dbReference>
<sequence>MNYLISILLIFFSFSSMAQLKSLDYLYRFPEKGGSVLEYSIYWSLDEMEFDDRSGGVEEFFEVDRSVLVAGINYRYSISDRFLIAFSTHAEVADFDTHLEDENDSETPEKSPFAFYDPSVDLRYRLIQENEVFFDIEASIVWGATNSSKTPLNRTVSPFDGQEYYKIAAYTGIDFNTFSFMGVIGANFYNGGVNQSEFNNERLKAQDSSQVLLGFLGQAKVTKNIRATVGFNFLSADAFDLTGATERVNLDQSTQQNYYIEFDYLKFQNSLGIISFKVNQRIDRYNLLINNNDLYVADNTFLDFIFKVEKWF</sequence>